<comment type="similarity">
    <text evidence="2">Belongs to the SusD family.</text>
</comment>
<dbReference type="PROSITE" id="PS51257">
    <property type="entry name" value="PROKAR_LIPOPROTEIN"/>
    <property type="match status" value="1"/>
</dbReference>
<evidence type="ECO:0000259" key="7">
    <source>
        <dbReference type="Pfam" id="PF14322"/>
    </source>
</evidence>
<evidence type="ECO:0000313" key="8">
    <source>
        <dbReference type="EMBL" id="SDN00084.1"/>
    </source>
</evidence>
<reference evidence="8 9" key="1">
    <citation type="submission" date="2016-10" db="EMBL/GenBank/DDBJ databases">
        <authorList>
            <person name="de Groot N.N."/>
        </authorList>
    </citation>
    <scope>NUCLEOTIDE SEQUENCE [LARGE SCALE GENOMIC DNA]</scope>
    <source>
        <strain evidence="8 9">DSM 19886</strain>
    </source>
</reference>
<evidence type="ECO:0000313" key="9">
    <source>
        <dbReference type="Proteomes" id="UP000199440"/>
    </source>
</evidence>
<keyword evidence="5" id="KW-0998">Cell outer membrane</keyword>
<comment type="subcellular location">
    <subcellularLocation>
        <location evidence="1">Cell outer membrane</location>
    </subcellularLocation>
</comment>
<dbReference type="Gene3D" id="1.25.40.390">
    <property type="match status" value="1"/>
</dbReference>
<organism evidence="8 9">
    <name type="scientific">Kriegella aquimaris</name>
    <dbReference type="NCBI Taxonomy" id="192904"/>
    <lineage>
        <taxon>Bacteria</taxon>
        <taxon>Pseudomonadati</taxon>
        <taxon>Bacteroidota</taxon>
        <taxon>Flavobacteriia</taxon>
        <taxon>Flavobacteriales</taxon>
        <taxon>Flavobacteriaceae</taxon>
        <taxon>Kriegella</taxon>
    </lineage>
</organism>
<dbReference type="OrthoDB" id="5694214at2"/>
<dbReference type="InterPro" id="IPR011990">
    <property type="entry name" value="TPR-like_helical_dom_sf"/>
</dbReference>
<proteinExistence type="inferred from homology"/>
<dbReference type="SUPFAM" id="SSF48452">
    <property type="entry name" value="TPR-like"/>
    <property type="match status" value="1"/>
</dbReference>
<dbReference type="AlphaFoldDB" id="A0A1G9XTH2"/>
<dbReference type="InterPro" id="IPR033985">
    <property type="entry name" value="SusD-like_N"/>
</dbReference>
<keyword evidence="9" id="KW-1185">Reference proteome</keyword>
<dbReference type="EMBL" id="FNGV01000019">
    <property type="protein sequence ID" value="SDN00084.1"/>
    <property type="molecule type" value="Genomic_DNA"/>
</dbReference>
<evidence type="ECO:0000256" key="2">
    <source>
        <dbReference type="ARBA" id="ARBA00006275"/>
    </source>
</evidence>
<feature type="domain" description="RagB/SusD" evidence="6">
    <location>
        <begin position="375"/>
        <end position="517"/>
    </location>
</feature>
<keyword evidence="3" id="KW-0732">Signal</keyword>
<protein>
    <submittedName>
        <fullName evidence="8">Starch-binding associating with outer membrane</fullName>
    </submittedName>
</protein>
<gene>
    <name evidence="8" type="ORF">SAMN04488514_11913</name>
</gene>
<dbReference type="Pfam" id="PF14322">
    <property type="entry name" value="SusD-like_3"/>
    <property type="match status" value="1"/>
</dbReference>
<evidence type="ECO:0000259" key="6">
    <source>
        <dbReference type="Pfam" id="PF07980"/>
    </source>
</evidence>
<keyword evidence="4" id="KW-0472">Membrane</keyword>
<accession>A0A1G9XTH2</accession>
<dbReference type="GO" id="GO:0009279">
    <property type="term" value="C:cell outer membrane"/>
    <property type="evidence" value="ECO:0007669"/>
    <property type="project" value="UniProtKB-SubCell"/>
</dbReference>
<dbReference type="RefSeq" id="WP_089895318.1">
    <property type="nucleotide sequence ID" value="NZ_FNGV01000019.1"/>
</dbReference>
<sequence length="527" mass="60127">MKTKNIILYALIIFSCLGCEKFLEEEPRALIAPETFFASENDARQAVNGIYAILKNNSIYGQVGLDHFYDNGADIIEPNRSANFVEPIGNYSMNEALADVSVQKMSVSDTWKDLYRIIFNANIVIERVTGNEAIGQDAQTDMIAEVTFMRALCYWHITNLWGAAPYYTEPLTLDEVRVLDRTDEATIINGVLADLQFAQANLQSSYPDDHRGRATKWAAAIVEAKIYMKQQNWQAGLSKCLEIINESPHSLLPTYAEVFDPANEYNAEIIWSLDFAKDIRGQFEEGTVREDGTLPAVFGNGNWRPSMFSPRLRDEPKNSDERGALGDALSARGEAFNGTGLQVASKDFAEKFPLNDLRRPLNIADTYLGFELNFPYMPKFWNLNVDTSPRFNHEDNRLVFRLADVYLMAAECENELNGPANAYQYIHPIRQRAYATQAEWELVGLSQQGFREAIYDERKWELAGEAHRRYDLIRWGILLDVVQNLEYRFWEPNVNIKPYHVLLPIPLQELELNPALLESDPTNNGYR</sequence>
<evidence type="ECO:0000256" key="5">
    <source>
        <dbReference type="ARBA" id="ARBA00023237"/>
    </source>
</evidence>
<evidence type="ECO:0000256" key="4">
    <source>
        <dbReference type="ARBA" id="ARBA00023136"/>
    </source>
</evidence>
<evidence type="ECO:0000256" key="3">
    <source>
        <dbReference type="ARBA" id="ARBA00022729"/>
    </source>
</evidence>
<evidence type="ECO:0000256" key="1">
    <source>
        <dbReference type="ARBA" id="ARBA00004442"/>
    </source>
</evidence>
<feature type="domain" description="SusD-like N-terminal" evidence="7">
    <location>
        <begin position="82"/>
        <end position="228"/>
    </location>
</feature>
<dbReference type="Proteomes" id="UP000199440">
    <property type="component" value="Unassembled WGS sequence"/>
</dbReference>
<dbReference type="Pfam" id="PF07980">
    <property type="entry name" value="SusD_RagB"/>
    <property type="match status" value="1"/>
</dbReference>
<dbReference type="STRING" id="192904.SAMN04488514_11913"/>
<name>A0A1G9XTH2_9FLAO</name>
<dbReference type="InterPro" id="IPR012944">
    <property type="entry name" value="SusD_RagB_dom"/>
</dbReference>